<keyword evidence="3" id="KW-0804">Transcription</keyword>
<dbReference type="Proteomes" id="UP000002770">
    <property type="component" value="Unassembled WGS sequence"/>
</dbReference>
<protein>
    <recommendedName>
        <fullName evidence="4">HTH cro/C1-type domain-containing protein</fullName>
    </recommendedName>
</protein>
<evidence type="ECO:0000259" key="4">
    <source>
        <dbReference type="PROSITE" id="PS50943"/>
    </source>
</evidence>
<dbReference type="Gene3D" id="2.10.109.10">
    <property type="entry name" value="Umud Fragment, subunit A"/>
    <property type="match status" value="1"/>
</dbReference>
<keyword evidence="1" id="KW-0805">Transcription regulation</keyword>
<dbReference type="EMBL" id="JH413817">
    <property type="protein sequence ID" value="EHL31336.1"/>
    <property type="molecule type" value="Genomic_DNA"/>
</dbReference>
<dbReference type="OrthoDB" id="9791537at2"/>
<evidence type="ECO:0000256" key="1">
    <source>
        <dbReference type="ARBA" id="ARBA00023015"/>
    </source>
</evidence>
<dbReference type="Gene3D" id="1.10.260.40">
    <property type="entry name" value="lambda repressor-like DNA-binding domains"/>
    <property type="match status" value="1"/>
</dbReference>
<dbReference type="InterPro" id="IPR010982">
    <property type="entry name" value="Lambda_DNA-bd_dom_sf"/>
</dbReference>
<sequence length="227" mass="25507">MNIKEKIGQRIKHERTIKGLTRKALAELTDSLKISRINNYERGERTPGPEEIKQLAKVLEVSPAFLMCLSDDKQGKLKKPLGLGALIPLLNYKQACDPAVCIQEIKNEQYSEIFTLIPISPSLTARIGENAFALEVKDDSMIPEFRKTDVLIIDPETMPNPGDFVIAKLDGDNEVILRKYKQLSASRTTPEFELIALNENWASLQVNGDTKDKIVGTVISLQRILKY</sequence>
<dbReference type="SUPFAM" id="SSF51306">
    <property type="entry name" value="LexA/Signal peptidase"/>
    <property type="match status" value="1"/>
</dbReference>
<evidence type="ECO:0000313" key="6">
    <source>
        <dbReference type="Proteomes" id="UP000002770"/>
    </source>
</evidence>
<dbReference type="SUPFAM" id="SSF47413">
    <property type="entry name" value="lambda repressor-like DNA-binding domains"/>
    <property type="match status" value="1"/>
</dbReference>
<dbReference type="Pfam" id="PF01381">
    <property type="entry name" value="HTH_3"/>
    <property type="match status" value="1"/>
</dbReference>
<dbReference type="InterPro" id="IPR039418">
    <property type="entry name" value="LexA-like"/>
</dbReference>
<evidence type="ECO:0000256" key="3">
    <source>
        <dbReference type="ARBA" id="ARBA00023163"/>
    </source>
</evidence>
<dbReference type="InterPro" id="IPR036286">
    <property type="entry name" value="LexA/Signal_pep-like_sf"/>
</dbReference>
<accession>G9ENH5</accession>
<evidence type="ECO:0000256" key="2">
    <source>
        <dbReference type="ARBA" id="ARBA00023125"/>
    </source>
</evidence>
<evidence type="ECO:0000313" key="5">
    <source>
        <dbReference type="EMBL" id="EHL31336.1"/>
    </source>
</evidence>
<dbReference type="AlphaFoldDB" id="G9ENH5"/>
<dbReference type="InterPro" id="IPR015927">
    <property type="entry name" value="Peptidase_S24_S26A/B/C"/>
</dbReference>
<dbReference type="InterPro" id="IPR001387">
    <property type="entry name" value="Cro/C1-type_HTH"/>
</dbReference>
<dbReference type="PROSITE" id="PS50943">
    <property type="entry name" value="HTH_CROC1"/>
    <property type="match status" value="1"/>
</dbReference>
<proteinExistence type="predicted"/>
<dbReference type="SMART" id="SM00530">
    <property type="entry name" value="HTH_XRE"/>
    <property type="match status" value="1"/>
</dbReference>
<dbReference type="HOGENOM" id="CLU_066192_1_3_6"/>
<dbReference type="Pfam" id="PF00717">
    <property type="entry name" value="Peptidase_S24"/>
    <property type="match status" value="1"/>
</dbReference>
<organism evidence="5 6">
    <name type="scientific">Legionella drancourtii LLAP12</name>
    <dbReference type="NCBI Taxonomy" id="658187"/>
    <lineage>
        <taxon>Bacteria</taxon>
        <taxon>Pseudomonadati</taxon>
        <taxon>Pseudomonadota</taxon>
        <taxon>Gammaproteobacteria</taxon>
        <taxon>Legionellales</taxon>
        <taxon>Legionellaceae</taxon>
        <taxon>Legionella</taxon>
    </lineage>
</organism>
<keyword evidence="6" id="KW-1185">Reference proteome</keyword>
<dbReference type="PANTHER" id="PTHR40661">
    <property type="match status" value="1"/>
</dbReference>
<dbReference type="GO" id="GO:0003677">
    <property type="term" value="F:DNA binding"/>
    <property type="evidence" value="ECO:0007669"/>
    <property type="project" value="UniProtKB-KW"/>
</dbReference>
<name>G9ENH5_9GAMM</name>
<dbReference type="CDD" id="cd06529">
    <property type="entry name" value="S24_LexA-like"/>
    <property type="match status" value="1"/>
</dbReference>
<dbReference type="FunCoup" id="G9ENH5">
    <property type="interactions" value="3"/>
</dbReference>
<gene>
    <name evidence="5" type="ORF">LDG_6798</name>
</gene>
<keyword evidence="2" id="KW-0238">DNA-binding</keyword>
<dbReference type="CDD" id="cd00093">
    <property type="entry name" value="HTH_XRE"/>
    <property type="match status" value="1"/>
</dbReference>
<dbReference type="eggNOG" id="COG1974">
    <property type="taxonomic scope" value="Bacteria"/>
</dbReference>
<dbReference type="InParanoid" id="G9ENH5"/>
<dbReference type="PANTHER" id="PTHR40661:SF2">
    <property type="entry name" value="HTH-TYPE TRANSCRIPTIONAL REGULATOR PRTR"/>
    <property type="match status" value="1"/>
</dbReference>
<reference evidence="5 6" key="1">
    <citation type="journal article" date="2011" name="BMC Genomics">
        <title>Insight into cross-talk between intra-amoebal pathogens.</title>
        <authorList>
            <person name="Gimenez G."/>
            <person name="Bertelli C."/>
            <person name="Moliner C."/>
            <person name="Robert C."/>
            <person name="Raoult D."/>
            <person name="Fournier P.E."/>
            <person name="Greub G."/>
        </authorList>
    </citation>
    <scope>NUCLEOTIDE SEQUENCE [LARGE SCALE GENOMIC DNA]</scope>
    <source>
        <strain evidence="5 6">LLAP12</strain>
    </source>
</reference>
<dbReference type="RefSeq" id="WP_006870727.1">
    <property type="nucleotide sequence ID" value="NZ_JH413817.1"/>
</dbReference>
<feature type="domain" description="HTH cro/C1-type" evidence="4">
    <location>
        <begin position="11"/>
        <end position="66"/>
    </location>
</feature>
<dbReference type="STRING" id="658187.LDG_6798"/>